<keyword evidence="2" id="KW-0472">Membrane</keyword>
<reference evidence="4 5" key="1">
    <citation type="submission" date="2015-12" db="EMBL/GenBank/DDBJ databases">
        <title>Haloprofundus marisrubri gen. nov., sp. nov., an extremely halophilic archaeon isolated from the Discovery deep brine-seawater interface in the Red Sea.</title>
        <authorList>
            <person name="Zhang G."/>
            <person name="Stingl U."/>
            <person name="Rashid M."/>
        </authorList>
    </citation>
    <scope>NUCLEOTIDE SEQUENCE [LARGE SCALE GENOMIC DNA]</scope>
    <source>
        <strain evidence="4 5">SB9</strain>
    </source>
</reference>
<evidence type="ECO:0000313" key="4">
    <source>
        <dbReference type="EMBL" id="KTG09809.1"/>
    </source>
</evidence>
<name>A0A0W1R8T6_9EURY</name>
<keyword evidence="5" id="KW-1185">Reference proteome</keyword>
<organism evidence="4 5">
    <name type="scientific">Haloprofundus marisrubri</name>
    <dbReference type="NCBI Taxonomy" id="1514971"/>
    <lineage>
        <taxon>Archaea</taxon>
        <taxon>Methanobacteriati</taxon>
        <taxon>Methanobacteriota</taxon>
        <taxon>Stenosarchaea group</taxon>
        <taxon>Halobacteria</taxon>
        <taxon>Halobacteriales</taxon>
        <taxon>Haloferacaceae</taxon>
        <taxon>Haloprofundus</taxon>
    </lineage>
</organism>
<feature type="region of interest" description="Disordered" evidence="1">
    <location>
        <begin position="1"/>
        <end position="69"/>
    </location>
</feature>
<feature type="compositionally biased region" description="Basic and acidic residues" evidence="1">
    <location>
        <begin position="22"/>
        <end position="52"/>
    </location>
</feature>
<evidence type="ECO:0000256" key="2">
    <source>
        <dbReference type="SAM" id="Phobius"/>
    </source>
</evidence>
<comment type="caution">
    <text evidence="4">The sequence shown here is derived from an EMBL/GenBank/DDBJ whole genome shotgun (WGS) entry which is preliminary data.</text>
</comment>
<dbReference type="AlphaFoldDB" id="A0A0W1R8T6"/>
<gene>
    <name evidence="4" type="ORF">AUR64_09250</name>
</gene>
<dbReference type="RefSeq" id="WP_058581164.1">
    <property type="nucleotide sequence ID" value="NZ_LOPU01000018.1"/>
</dbReference>
<evidence type="ECO:0000259" key="3">
    <source>
        <dbReference type="Pfam" id="PF24008"/>
    </source>
</evidence>
<dbReference type="Pfam" id="PF24008">
    <property type="entry name" value="DUF7322"/>
    <property type="match status" value="1"/>
</dbReference>
<feature type="compositionally biased region" description="Acidic residues" evidence="1">
    <location>
        <begin position="10"/>
        <end position="21"/>
    </location>
</feature>
<evidence type="ECO:0000313" key="5">
    <source>
        <dbReference type="Proteomes" id="UP000054387"/>
    </source>
</evidence>
<dbReference type="STRING" id="1514971.AUR64_09250"/>
<keyword evidence="2" id="KW-0812">Transmembrane</keyword>
<proteinExistence type="predicted"/>
<feature type="transmembrane region" description="Helical" evidence="2">
    <location>
        <begin position="76"/>
        <end position="99"/>
    </location>
</feature>
<feature type="region of interest" description="Disordered" evidence="1">
    <location>
        <begin position="130"/>
        <end position="188"/>
    </location>
</feature>
<feature type="compositionally biased region" description="Acidic residues" evidence="1">
    <location>
        <begin position="157"/>
        <end position="182"/>
    </location>
</feature>
<dbReference type="EMBL" id="LOPU01000018">
    <property type="protein sequence ID" value="KTG09809.1"/>
    <property type="molecule type" value="Genomic_DNA"/>
</dbReference>
<protein>
    <recommendedName>
        <fullName evidence="3">DUF7322 domain-containing protein</fullName>
    </recommendedName>
</protein>
<dbReference type="Proteomes" id="UP000054387">
    <property type="component" value="Unassembled WGS sequence"/>
</dbReference>
<accession>A0A0W1R8T6</accession>
<dbReference type="InterPro" id="IPR055746">
    <property type="entry name" value="DUF7322"/>
</dbReference>
<dbReference type="OrthoDB" id="170744at2157"/>
<feature type="transmembrane region" description="Helical" evidence="2">
    <location>
        <begin position="105"/>
        <end position="121"/>
    </location>
</feature>
<sequence length="188" mass="20953">MPFDLRSDDSENSDEPEEFDPEDRWGDAEEELDRWGDPEAKWNRWGDPERDLPNVPEAPKPATPEGEVDSELKTTFWVSVVLVNVGVGALSLGAMFVYFRGQWRLGGGLVVVGLFLLLRTYQRYQQFREKRASKAAETTTTDDDPDAEKTYDGNVEAIDDDAESDAETTESDAGDGDAPDDPSESRDA</sequence>
<keyword evidence="2" id="KW-1133">Transmembrane helix</keyword>
<feature type="domain" description="DUF7322" evidence="3">
    <location>
        <begin position="67"/>
        <end position="126"/>
    </location>
</feature>
<evidence type="ECO:0000256" key="1">
    <source>
        <dbReference type="SAM" id="MobiDB-lite"/>
    </source>
</evidence>